<gene>
    <name evidence="5" type="ORF">DOO78_24755</name>
</gene>
<proteinExistence type="predicted"/>
<dbReference type="Proteomes" id="UP000249065">
    <property type="component" value="Unassembled WGS sequence"/>
</dbReference>
<name>A0A327LWL6_9PROT</name>
<dbReference type="InterPro" id="IPR019691">
    <property type="entry name" value="DUF2585"/>
</dbReference>
<protein>
    <submittedName>
        <fullName evidence="5">Uncharacterized protein</fullName>
    </submittedName>
</protein>
<dbReference type="Pfam" id="PF10755">
    <property type="entry name" value="DUF2585"/>
    <property type="match status" value="1"/>
</dbReference>
<dbReference type="AlphaFoldDB" id="A0A327LWL6"/>
<reference evidence="6" key="1">
    <citation type="submission" date="2018-06" db="EMBL/GenBank/DDBJ databases">
        <authorList>
            <person name="Khan S.A."/>
        </authorList>
    </citation>
    <scope>NUCLEOTIDE SEQUENCE [LARGE SCALE GENOMIC DNA]</scope>
    <source>
        <strain evidence="6">DB-1506</strain>
    </source>
</reference>
<keyword evidence="2" id="KW-0812">Transmembrane</keyword>
<keyword evidence="6" id="KW-1185">Reference proteome</keyword>
<dbReference type="OrthoDB" id="9811954at2"/>
<keyword evidence="4" id="KW-0472">Membrane</keyword>
<accession>A0A327LWL6</accession>
<evidence type="ECO:0000256" key="3">
    <source>
        <dbReference type="ARBA" id="ARBA00022989"/>
    </source>
</evidence>
<dbReference type="NCBIfam" id="NF002099">
    <property type="entry name" value="PRK00944.1"/>
    <property type="match status" value="1"/>
</dbReference>
<comment type="caution">
    <text evidence="5">The sequence shown here is derived from an EMBL/GenBank/DDBJ whole genome shotgun (WGS) entry which is preliminary data.</text>
</comment>
<dbReference type="GO" id="GO:0005886">
    <property type="term" value="C:plasma membrane"/>
    <property type="evidence" value="ECO:0007669"/>
    <property type="project" value="InterPro"/>
</dbReference>
<evidence type="ECO:0000313" key="6">
    <source>
        <dbReference type="Proteomes" id="UP000249065"/>
    </source>
</evidence>
<dbReference type="EMBL" id="QLIX01000036">
    <property type="protein sequence ID" value="RAI55211.1"/>
    <property type="molecule type" value="Genomic_DNA"/>
</dbReference>
<keyword evidence="1" id="KW-1003">Cell membrane</keyword>
<organism evidence="5 6">
    <name type="scientific">Roseicella frigidaeris</name>
    <dbReference type="NCBI Taxonomy" id="2230885"/>
    <lineage>
        <taxon>Bacteria</taxon>
        <taxon>Pseudomonadati</taxon>
        <taxon>Pseudomonadota</taxon>
        <taxon>Alphaproteobacteria</taxon>
        <taxon>Acetobacterales</taxon>
        <taxon>Roseomonadaceae</taxon>
        <taxon>Roseicella</taxon>
    </lineage>
</organism>
<evidence type="ECO:0000256" key="1">
    <source>
        <dbReference type="ARBA" id="ARBA00022475"/>
    </source>
</evidence>
<keyword evidence="3" id="KW-1133">Transmembrane helix</keyword>
<evidence type="ECO:0000313" key="5">
    <source>
        <dbReference type="EMBL" id="RAI55211.1"/>
    </source>
</evidence>
<evidence type="ECO:0000256" key="4">
    <source>
        <dbReference type="ARBA" id="ARBA00023136"/>
    </source>
</evidence>
<sequence length="185" mass="20348">MRALTWTIPGLLLILAGAAVEYAMGRTPWCRCGTIRLWQGAVDSPETSQQIADWYTPSHIVHGLLFYAALACVLPRQPLRVRALIALAIEVAWEVAENSSWVIDRYRTATIALGYDGDSILNSVCDMLAMLLGFWLASRLPVRLSVLLGIGLELLALAAIRDNLTLNVLMLLHPIQAVRDWQAGG</sequence>
<evidence type="ECO:0000256" key="2">
    <source>
        <dbReference type="ARBA" id="ARBA00022692"/>
    </source>
</evidence>
<dbReference type="RefSeq" id="WP_111472571.1">
    <property type="nucleotide sequence ID" value="NZ_QLIX01000036.1"/>
</dbReference>